<dbReference type="Pfam" id="PF18052">
    <property type="entry name" value="Rx_N"/>
    <property type="match status" value="1"/>
</dbReference>
<dbReference type="SUPFAM" id="SSF52058">
    <property type="entry name" value="L domain-like"/>
    <property type="match status" value="1"/>
</dbReference>
<sequence>MAEASVEFLLQNLKDLLLYNAHLILDVKEQVNSLYKNIDLFKALLKDAAKIRNKNDFLKTTMNQIRDVVYEAEDIIDRFVSESAARKAQGSIEKTIKKLGHTKARRNVGRDIETISAEVKKIHDDKKEFILKALQQEGEGFAGIPKKREAPIVEEDNVVGFQDEAKKVIKLLTEGSEELEVISIVGMPGLGKTTLAKMMFRDSTIKYEFYNRVWVFVSQEYSRKDVFLNILRHFDPPSDDMYKMDDEELAGKIRHVLEKEKYIIFMDDLWSNEAWDGLKIAFPDNKNRSRILLTTRLKTVARHAKRNVEPHELRFLDDKESWELLKWKALHSKECPEELEGDGKHIAKECKGLPLAMVVIGGILRDNNNEIHWWKNVARSVDAYIVSDQEKTMANFIEMSFNHLPYHLKACFLYFGMFPEDFQIPVWKLVRLWIAEGFIQEIEGISLEDRAEEYLEDLVNRNLVMVGERRLNGKIKTCHVHDMLHVFCRMQAAEENFFHEIKQFDPSQYPPSDPKWQKYRRLCIHSRVFSYLSSKPVGPNVRSFLCFFFDDFDLPAANISSIPGEFKLLRVLDGKAIYFPRFPNDLTQLIHLRYLVLSCHSKTLPATFSRLWNLQTVIVQTSSRTLEIKADIWKMMRLRHLKTNSNTSSSLPVPLLANKSTNAEGSLINGNVRTLSTLSPQSCTQDIFARVPNLKKLGIRGPLANLLNSFDIVGKLDYLENLKLLNDVHPKPPSEGKIARFPQKYQFPPKLNKLTLENTRLDWKHMSTLGMLDSLEILKLRDYAFDGERWQAEDGGFRVLKVLQMGRTNLVTWVASARHFPRLKSLYLRHCSKLGEVPVGLADVSSLQIIDLHRTNKSAAASAMEIQKLKKAMQGQQTNKGREFKLSIFPPDEGQ</sequence>
<dbReference type="PANTHER" id="PTHR23155:SF1193">
    <property type="entry name" value="DISEASE RESISTANCE PROTEIN RPP13-RELATED"/>
    <property type="match status" value="1"/>
</dbReference>
<evidence type="ECO:0000256" key="2">
    <source>
        <dbReference type="ARBA" id="ARBA00022614"/>
    </source>
</evidence>
<dbReference type="Proteomes" id="UP000594638">
    <property type="component" value="Unassembled WGS sequence"/>
</dbReference>
<feature type="domain" description="Disease resistance protein winged helix" evidence="9">
    <location>
        <begin position="417"/>
        <end position="485"/>
    </location>
</feature>
<evidence type="ECO:0000313" key="11">
    <source>
        <dbReference type="EMBL" id="CAA2958985.1"/>
    </source>
</evidence>
<dbReference type="InterPro" id="IPR036388">
    <property type="entry name" value="WH-like_DNA-bd_sf"/>
</dbReference>
<dbReference type="Pfam" id="PF23559">
    <property type="entry name" value="WHD_DRP"/>
    <property type="match status" value="1"/>
</dbReference>
<dbReference type="FunFam" id="1.10.10.10:FF:000322">
    <property type="entry name" value="Probable disease resistance protein At1g63360"/>
    <property type="match status" value="1"/>
</dbReference>
<evidence type="ECO:0000259" key="10">
    <source>
        <dbReference type="Pfam" id="PF23598"/>
    </source>
</evidence>
<dbReference type="GO" id="GO:0051607">
    <property type="term" value="P:defense response to virus"/>
    <property type="evidence" value="ECO:0007669"/>
    <property type="project" value="UniProtKB-ARBA"/>
</dbReference>
<reference evidence="11 12" key="1">
    <citation type="submission" date="2019-12" db="EMBL/GenBank/DDBJ databases">
        <authorList>
            <person name="Alioto T."/>
            <person name="Alioto T."/>
            <person name="Gomez Garrido J."/>
        </authorList>
    </citation>
    <scope>NUCLEOTIDE SEQUENCE [LARGE SCALE GENOMIC DNA]</scope>
</reference>
<evidence type="ECO:0000256" key="3">
    <source>
        <dbReference type="ARBA" id="ARBA00022737"/>
    </source>
</evidence>
<organism evidence="11 12">
    <name type="scientific">Olea europaea subsp. europaea</name>
    <dbReference type="NCBI Taxonomy" id="158383"/>
    <lineage>
        <taxon>Eukaryota</taxon>
        <taxon>Viridiplantae</taxon>
        <taxon>Streptophyta</taxon>
        <taxon>Embryophyta</taxon>
        <taxon>Tracheophyta</taxon>
        <taxon>Spermatophyta</taxon>
        <taxon>Magnoliopsida</taxon>
        <taxon>eudicotyledons</taxon>
        <taxon>Gunneridae</taxon>
        <taxon>Pentapetalae</taxon>
        <taxon>asterids</taxon>
        <taxon>lamiids</taxon>
        <taxon>Lamiales</taxon>
        <taxon>Oleaceae</taxon>
        <taxon>Oleeae</taxon>
        <taxon>Olea</taxon>
    </lineage>
</organism>
<dbReference type="InterPro" id="IPR002182">
    <property type="entry name" value="NB-ARC"/>
</dbReference>
<evidence type="ECO:0000256" key="4">
    <source>
        <dbReference type="ARBA" id="ARBA00022741"/>
    </source>
</evidence>
<dbReference type="Gene3D" id="1.10.10.10">
    <property type="entry name" value="Winged helix-like DNA-binding domain superfamily/Winged helix DNA-binding domain"/>
    <property type="match status" value="1"/>
</dbReference>
<comment type="caution">
    <text evidence="11">The sequence shown here is derived from an EMBL/GenBank/DDBJ whole genome shotgun (WGS) entry which is preliminary data.</text>
</comment>
<evidence type="ECO:0000256" key="5">
    <source>
        <dbReference type="ARBA" id="ARBA00022821"/>
    </source>
</evidence>
<comment type="similarity">
    <text evidence="1">Belongs to the disease resistance NB-LRR family.</text>
</comment>
<dbReference type="GO" id="GO:0005524">
    <property type="term" value="F:ATP binding"/>
    <property type="evidence" value="ECO:0007669"/>
    <property type="project" value="UniProtKB-KW"/>
</dbReference>
<dbReference type="AlphaFoldDB" id="A0A8S0Q3C9"/>
<evidence type="ECO:0000256" key="6">
    <source>
        <dbReference type="ARBA" id="ARBA00022840"/>
    </source>
</evidence>
<dbReference type="Pfam" id="PF23598">
    <property type="entry name" value="LRR_14"/>
    <property type="match status" value="1"/>
</dbReference>
<dbReference type="Gene3D" id="1.10.8.430">
    <property type="entry name" value="Helical domain of apoptotic protease-activating factors"/>
    <property type="match status" value="1"/>
</dbReference>
<dbReference type="PRINTS" id="PR00364">
    <property type="entry name" value="DISEASERSIST"/>
</dbReference>
<keyword evidence="2" id="KW-0433">Leucine-rich repeat</keyword>
<dbReference type="GO" id="GO:0098542">
    <property type="term" value="P:defense response to other organism"/>
    <property type="evidence" value="ECO:0007669"/>
    <property type="project" value="TreeGrafter"/>
</dbReference>
<evidence type="ECO:0000256" key="1">
    <source>
        <dbReference type="ARBA" id="ARBA00008894"/>
    </source>
</evidence>
<dbReference type="CDD" id="cd14798">
    <property type="entry name" value="RX-CC_like"/>
    <property type="match status" value="1"/>
</dbReference>
<feature type="domain" description="Disease resistance N-terminal" evidence="8">
    <location>
        <begin position="6"/>
        <end position="91"/>
    </location>
</feature>
<proteinExistence type="inferred from homology"/>
<keyword evidence="6" id="KW-0067">ATP-binding</keyword>
<keyword evidence="4" id="KW-0547">Nucleotide-binding</keyword>
<evidence type="ECO:0000313" key="12">
    <source>
        <dbReference type="Proteomes" id="UP000594638"/>
    </source>
</evidence>
<protein>
    <submittedName>
        <fullName evidence="11">Late blight resistance homolog R1A-10</fullName>
    </submittedName>
</protein>
<feature type="domain" description="Disease resistance R13L4/SHOC-2-like LRR" evidence="10">
    <location>
        <begin position="564"/>
        <end position="874"/>
    </location>
</feature>
<dbReference type="InterPro" id="IPR032675">
    <property type="entry name" value="LRR_dom_sf"/>
</dbReference>
<dbReference type="Gene3D" id="3.40.50.300">
    <property type="entry name" value="P-loop containing nucleotide triphosphate hydrolases"/>
    <property type="match status" value="1"/>
</dbReference>
<evidence type="ECO:0000259" key="9">
    <source>
        <dbReference type="Pfam" id="PF23559"/>
    </source>
</evidence>
<dbReference type="InterPro" id="IPR041118">
    <property type="entry name" value="Rx_N"/>
</dbReference>
<dbReference type="GO" id="GO:0043531">
    <property type="term" value="F:ADP binding"/>
    <property type="evidence" value="ECO:0007669"/>
    <property type="project" value="InterPro"/>
</dbReference>
<gene>
    <name evidence="11" type="ORF">OLEA9_A035093</name>
</gene>
<dbReference type="InterPro" id="IPR038005">
    <property type="entry name" value="RX-like_CC"/>
</dbReference>
<keyword evidence="3" id="KW-0677">Repeat</keyword>
<keyword evidence="5" id="KW-0611">Plant defense</keyword>
<dbReference type="InterPro" id="IPR027417">
    <property type="entry name" value="P-loop_NTPase"/>
</dbReference>
<evidence type="ECO:0000259" key="8">
    <source>
        <dbReference type="Pfam" id="PF18052"/>
    </source>
</evidence>
<feature type="domain" description="NB-ARC" evidence="7">
    <location>
        <begin position="162"/>
        <end position="333"/>
    </location>
</feature>
<name>A0A8S0Q3C9_OLEEU</name>
<dbReference type="InterPro" id="IPR058922">
    <property type="entry name" value="WHD_DRP"/>
</dbReference>
<evidence type="ECO:0000259" key="7">
    <source>
        <dbReference type="Pfam" id="PF00931"/>
    </source>
</evidence>
<dbReference type="Pfam" id="PF00931">
    <property type="entry name" value="NB-ARC"/>
    <property type="match status" value="1"/>
</dbReference>
<dbReference type="SUPFAM" id="SSF52540">
    <property type="entry name" value="P-loop containing nucleoside triphosphate hydrolases"/>
    <property type="match status" value="1"/>
</dbReference>
<accession>A0A8S0Q3C9</accession>
<dbReference type="PANTHER" id="PTHR23155">
    <property type="entry name" value="DISEASE RESISTANCE PROTEIN RP"/>
    <property type="match status" value="1"/>
</dbReference>
<dbReference type="OrthoDB" id="646178at2759"/>
<dbReference type="Gene3D" id="3.80.10.10">
    <property type="entry name" value="Ribonuclease Inhibitor"/>
    <property type="match status" value="1"/>
</dbReference>
<dbReference type="Gene3D" id="1.20.5.4130">
    <property type="match status" value="1"/>
</dbReference>
<dbReference type="InterPro" id="IPR055414">
    <property type="entry name" value="LRR_R13L4/SHOC2-like"/>
</dbReference>
<dbReference type="InterPro" id="IPR042197">
    <property type="entry name" value="Apaf_helical"/>
</dbReference>
<dbReference type="FunFam" id="3.40.50.300:FF:001091">
    <property type="entry name" value="Probable disease resistance protein At1g61300"/>
    <property type="match status" value="1"/>
</dbReference>
<dbReference type="InterPro" id="IPR044974">
    <property type="entry name" value="Disease_R_plants"/>
</dbReference>
<keyword evidence="12" id="KW-1185">Reference proteome</keyword>
<dbReference type="Gramene" id="OE9A035093T1">
    <property type="protein sequence ID" value="OE9A035093C1"/>
    <property type="gene ID" value="OE9A035093"/>
</dbReference>
<dbReference type="EMBL" id="CACTIH010000299">
    <property type="protein sequence ID" value="CAA2958985.1"/>
    <property type="molecule type" value="Genomic_DNA"/>
</dbReference>